<dbReference type="SUPFAM" id="SSF46767">
    <property type="entry name" value="Methylated DNA-protein cysteine methyltransferase, C-terminal domain"/>
    <property type="match status" value="1"/>
</dbReference>
<feature type="domain" description="Methylated-DNA-[protein]-cysteine S-methyltransferase DNA binding" evidence="10">
    <location>
        <begin position="76"/>
        <end position="155"/>
    </location>
</feature>
<comment type="miscellaneous">
    <text evidence="9">This enzyme catalyzes only one turnover and therefore is not strictly catalytic. According to one definition, an enzyme is a biocatalyst that acts repeatedly and over many reaction cycles.</text>
</comment>
<dbReference type="PANTHER" id="PTHR10815">
    <property type="entry name" value="METHYLATED-DNA--PROTEIN-CYSTEINE METHYLTRANSFERASE"/>
    <property type="match status" value="1"/>
</dbReference>
<evidence type="ECO:0000256" key="1">
    <source>
        <dbReference type="ARBA" id="ARBA00001286"/>
    </source>
</evidence>
<dbReference type="PANTHER" id="PTHR10815:SF5">
    <property type="entry name" value="METHYLATED-DNA--PROTEIN-CYSTEINE METHYLTRANSFERASE"/>
    <property type="match status" value="1"/>
</dbReference>
<keyword evidence="4 9" id="KW-0489">Methyltransferase</keyword>
<dbReference type="CDD" id="cd06445">
    <property type="entry name" value="ATase"/>
    <property type="match status" value="1"/>
</dbReference>
<evidence type="ECO:0000313" key="12">
    <source>
        <dbReference type="EMBL" id="RDK89863.1"/>
    </source>
</evidence>
<dbReference type="InterPro" id="IPR014048">
    <property type="entry name" value="MethylDNA_cys_MeTrfase_DNA-bd"/>
</dbReference>
<evidence type="ECO:0000256" key="9">
    <source>
        <dbReference type="HAMAP-Rule" id="MF_00772"/>
    </source>
</evidence>
<dbReference type="Gene3D" id="3.30.160.70">
    <property type="entry name" value="Methylated DNA-protein cysteine methyltransferase domain"/>
    <property type="match status" value="1"/>
</dbReference>
<dbReference type="FunFam" id="1.10.10.10:FF:000214">
    <property type="entry name" value="Methylated-DNA--protein-cysteine methyltransferase"/>
    <property type="match status" value="1"/>
</dbReference>
<dbReference type="InterPro" id="IPR036631">
    <property type="entry name" value="MGMT_N_sf"/>
</dbReference>
<evidence type="ECO:0000256" key="7">
    <source>
        <dbReference type="ARBA" id="ARBA00023204"/>
    </source>
</evidence>
<comment type="function">
    <text evidence="9">Involved in the cellular defense against the biological effects of O6-methylguanine (O6-MeG) and O4-methylthymine (O4-MeT) in DNA. Repairs the methylated nucleobase in DNA by stoichiometrically transferring the methyl group to a cysteine residue in the enzyme. This is a suicide reaction: the enzyme is irreversibly inactivated.</text>
</comment>
<dbReference type="Pfam" id="PF01035">
    <property type="entry name" value="DNA_binding_1"/>
    <property type="match status" value="1"/>
</dbReference>
<evidence type="ECO:0000256" key="6">
    <source>
        <dbReference type="ARBA" id="ARBA00022763"/>
    </source>
</evidence>
<dbReference type="InterPro" id="IPR001497">
    <property type="entry name" value="MethylDNA_cys_MeTrfase_AS"/>
</dbReference>
<feature type="active site" description="Nucleophile; methyl group acceptor" evidence="9">
    <location>
        <position position="127"/>
    </location>
</feature>
<dbReference type="EC" id="2.1.1.63" evidence="9"/>
<name>A0A370QNC6_9GAMM</name>
<dbReference type="GO" id="GO:0006307">
    <property type="term" value="P:DNA alkylation repair"/>
    <property type="evidence" value="ECO:0007669"/>
    <property type="project" value="UniProtKB-UniRule"/>
</dbReference>
<keyword evidence="5 9" id="KW-0808">Transferase</keyword>
<dbReference type="AlphaFoldDB" id="A0A370QNC6"/>
<reference evidence="12 13" key="1">
    <citation type="submission" date="2018-07" db="EMBL/GenBank/DDBJ databases">
        <title>Genomic Encyclopedia of Type Strains, Phase IV (KMG-IV): sequencing the most valuable type-strain genomes for metagenomic binning, comparative biology and taxonomic classification.</title>
        <authorList>
            <person name="Goeker M."/>
        </authorList>
    </citation>
    <scope>NUCLEOTIDE SEQUENCE [LARGE SCALE GENOMIC DNA]</scope>
    <source>
        <strain evidence="12 13">DSM 103736</strain>
    </source>
</reference>
<dbReference type="GO" id="GO:0005737">
    <property type="term" value="C:cytoplasm"/>
    <property type="evidence" value="ECO:0007669"/>
    <property type="project" value="UniProtKB-SubCell"/>
</dbReference>
<gene>
    <name evidence="12" type="ORF">C8D90_10668</name>
</gene>
<dbReference type="Gene3D" id="1.10.10.10">
    <property type="entry name" value="Winged helix-like DNA-binding domain superfamily/Winged helix DNA-binding domain"/>
    <property type="match status" value="1"/>
</dbReference>
<dbReference type="Proteomes" id="UP000254848">
    <property type="component" value="Unassembled WGS sequence"/>
</dbReference>
<dbReference type="InterPro" id="IPR023546">
    <property type="entry name" value="MGMT"/>
</dbReference>
<evidence type="ECO:0000256" key="8">
    <source>
        <dbReference type="ARBA" id="ARBA00049348"/>
    </source>
</evidence>
<proteinExistence type="inferred from homology"/>
<organism evidence="12 13">
    <name type="scientific">Enterobacillus tribolii</name>
    <dbReference type="NCBI Taxonomy" id="1487935"/>
    <lineage>
        <taxon>Bacteria</taxon>
        <taxon>Pseudomonadati</taxon>
        <taxon>Pseudomonadota</taxon>
        <taxon>Gammaproteobacteria</taxon>
        <taxon>Enterobacterales</taxon>
        <taxon>Hafniaceae</taxon>
        <taxon>Enterobacillus</taxon>
    </lineage>
</organism>
<comment type="caution">
    <text evidence="12">The sequence shown here is derived from an EMBL/GenBank/DDBJ whole genome shotgun (WGS) entry which is preliminary data.</text>
</comment>
<dbReference type="InterPro" id="IPR036217">
    <property type="entry name" value="MethylDNA_cys_MeTrfase_DNAb"/>
</dbReference>
<dbReference type="GO" id="GO:0032259">
    <property type="term" value="P:methylation"/>
    <property type="evidence" value="ECO:0007669"/>
    <property type="project" value="UniProtKB-KW"/>
</dbReference>
<keyword evidence="6 9" id="KW-0227">DNA damage</keyword>
<comment type="subcellular location">
    <subcellularLocation>
        <location evidence="9">Cytoplasm</location>
    </subcellularLocation>
</comment>
<dbReference type="GO" id="GO:0003908">
    <property type="term" value="F:methylated-DNA-[protein]-cysteine S-methyltransferase activity"/>
    <property type="evidence" value="ECO:0007669"/>
    <property type="project" value="UniProtKB-UniRule"/>
</dbReference>
<dbReference type="SUPFAM" id="SSF53155">
    <property type="entry name" value="Methylated DNA-protein cysteine methyltransferase domain"/>
    <property type="match status" value="1"/>
</dbReference>
<comment type="catalytic activity">
    <reaction evidence="8 9">
        <text>a 6-O-methyl-2'-deoxyguanosine in DNA + L-cysteinyl-[protein] = S-methyl-L-cysteinyl-[protein] + a 2'-deoxyguanosine in DNA</text>
        <dbReference type="Rhea" id="RHEA:24000"/>
        <dbReference type="Rhea" id="RHEA-COMP:10131"/>
        <dbReference type="Rhea" id="RHEA-COMP:10132"/>
        <dbReference type="Rhea" id="RHEA-COMP:11367"/>
        <dbReference type="Rhea" id="RHEA-COMP:11368"/>
        <dbReference type="ChEBI" id="CHEBI:29950"/>
        <dbReference type="ChEBI" id="CHEBI:82612"/>
        <dbReference type="ChEBI" id="CHEBI:85445"/>
        <dbReference type="ChEBI" id="CHEBI:85448"/>
        <dbReference type="EC" id="2.1.1.63"/>
    </reaction>
</comment>
<dbReference type="InterPro" id="IPR008332">
    <property type="entry name" value="MethylG_MeTrfase_N"/>
</dbReference>
<evidence type="ECO:0000256" key="3">
    <source>
        <dbReference type="ARBA" id="ARBA00022490"/>
    </source>
</evidence>
<dbReference type="EMBL" id="QRAP01000006">
    <property type="protein sequence ID" value="RDK89863.1"/>
    <property type="molecule type" value="Genomic_DNA"/>
</dbReference>
<sequence>MNYHDVMTPQGLLRVLFDEENVHGIYFEGQKYWPDFSGHHPSPSHPLAQRAEQQLREYFDGGRSDFDLPLAVRGTPFQQSVWRALLTIPAGETCSYMALAVGLGNPRGVRAVAQAIGRNPWSVVVPCHRVIGSSGSLTGYAGGVNRKAWLLEHERKIAS</sequence>
<protein>
    <recommendedName>
        <fullName evidence="9">Methylated-DNA--protein-cysteine methyltransferase</fullName>
        <ecNumber evidence="9">2.1.1.63</ecNumber>
    </recommendedName>
    <alternativeName>
        <fullName evidence="9">6-O-methylguanine-DNA methyltransferase</fullName>
        <shortName evidence="9">MGMT</shortName>
    </alternativeName>
    <alternativeName>
        <fullName evidence="9">O-6-methylguanine-DNA-alkyltransferase</fullName>
    </alternativeName>
</protein>
<evidence type="ECO:0000313" key="13">
    <source>
        <dbReference type="Proteomes" id="UP000254848"/>
    </source>
</evidence>
<dbReference type="HAMAP" id="MF_00772">
    <property type="entry name" value="OGT"/>
    <property type="match status" value="1"/>
</dbReference>
<evidence type="ECO:0000256" key="5">
    <source>
        <dbReference type="ARBA" id="ARBA00022679"/>
    </source>
</evidence>
<dbReference type="PROSITE" id="PS00374">
    <property type="entry name" value="MGMT"/>
    <property type="match status" value="1"/>
</dbReference>
<dbReference type="InterPro" id="IPR036388">
    <property type="entry name" value="WH-like_DNA-bd_sf"/>
</dbReference>
<dbReference type="NCBIfam" id="TIGR00589">
    <property type="entry name" value="ogt"/>
    <property type="match status" value="1"/>
</dbReference>
<comment type="similarity">
    <text evidence="2 9">Belongs to the MGMT family.</text>
</comment>
<keyword evidence="13" id="KW-1185">Reference proteome</keyword>
<evidence type="ECO:0000256" key="4">
    <source>
        <dbReference type="ARBA" id="ARBA00022603"/>
    </source>
</evidence>
<dbReference type="OrthoDB" id="9802228at2"/>
<feature type="domain" description="Methylguanine DNA methyltransferase ribonuclease-like" evidence="11">
    <location>
        <begin position="3"/>
        <end position="71"/>
    </location>
</feature>
<evidence type="ECO:0000259" key="10">
    <source>
        <dbReference type="Pfam" id="PF01035"/>
    </source>
</evidence>
<accession>A0A370QNC6</accession>
<comment type="catalytic activity">
    <reaction evidence="1 9">
        <text>a 4-O-methyl-thymidine in DNA + L-cysteinyl-[protein] = a thymidine in DNA + S-methyl-L-cysteinyl-[protein]</text>
        <dbReference type="Rhea" id="RHEA:53428"/>
        <dbReference type="Rhea" id="RHEA-COMP:10131"/>
        <dbReference type="Rhea" id="RHEA-COMP:10132"/>
        <dbReference type="Rhea" id="RHEA-COMP:13555"/>
        <dbReference type="Rhea" id="RHEA-COMP:13556"/>
        <dbReference type="ChEBI" id="CHEBI:29950"/>
        <dbReference type="ChEBI" id="CHEBI:82612"/>
        <dbReference type="ChEBI" id="CHEBI:137386"/>
        <dbReference type="ChEBI" id="CHEBI:137387"/>
        <dbReference type="EC" id="2.1.1.63"/>
    </reaction>
</comment>
<evidence type="ECO:0000259" key="11">
    <source>
        <dbReference type="Pfam" id="PF02870"/>
    </source>
</evidence>
<keyword evidence="3 9" id="KW-0963">Cytoplasm</keyword>
<evidence type="ECO:0000256" key="2">
    <source>
        <dbReference type="ARBA" id="ARBA00008711"/>
    </source>
</evidence>
<dbReference type="Pfam" id="PF02870">
    <property type="entry name" value="Methyltransf_1N"/>
    <property type="match status" value="1"/>
</dbReference>
<keyword evidence="7 9" id="KW-0234">DNA repair</keyword>